<gene>
    <name evidence="1" type="ORF">PAECIP111893_02850</name>
</gene>
<dbReference type="Proteomes" id="UP000838686">
    <property type="component" value="Unassembled WGS sequence"/>
</dbReference>
<proteinExistence type="predicted"/>
<sequence>MKRALVFIVLCLAIAIPAGCDKSYTEEEKAFMKEAELKIESLLHEDVTVTDMLKGEYIFKILISGYVNRVDYPFEFDTNEELNGFDFLDSFHLNLMSLDAREDFEDIINASFPEKTVVDPFVHVGKIKTEEKFLSYKQYKEKYAGEIIYSLTVDRDVEMNQEMVEREAKATYAFIQSLRAKGLTISEISMKYKGMVVDLKNISDPDNSLDETAIGQMFKERLDVNKKSK</sequence>
<dbReference type="RefSeq" id="WP_236343153.1">
    <property type="nucleotide sequence ID" value="NZ_CAKMMF010000014.1"/>
</dbReference>
<evidence type="ECO:0000313" key="2">
    <source>
        <dbReference type="Proteomes" id="UP000838686"/>
    </source>
</evidence>
<keyword evidence="2" id="KW-1185">Reference proteome</keyword>
<evidence type="ECO:0000313" key="1">
    <source>
        <dbReference type="EMBL" id="CAH1208164.1"/>
    </source>
</evidence>
<comment type="caution">
    <text evidence="1">The sequence shown here is derived from an EMBL/GenBank/DDBJ whole genome shotgun (WGS) entry which is preliminary data.</text>
</comment>
<dbReference type="EMBL" id="CAKMMF010000014">
    <property type="protein sequence ID" value="CAH1208164.1"/>
    <property type="molecule type" value="Genomic_DNA"/>
</dbReference>
<name>A0ABM9CA64_9BACL</name>
<organism evidence="1 2">
    <name type="scientific">Paenibacillus plantiphilus</name>
    <dbReference type="NCBI Taxonomy" id="2905650"/>
    <lineage>
        <taxon>Bacteria</taxon>
        <taxon>Bacillati</taxon>
        <taxon>Bacillota</taxon>
        <taxon>Bacilli</taxon>
        <taxon>Bacillales</taxon>
        <taxon>Paenibacillaceae</taxon>
        <taxon>Paenibacillus</taxon>
    </lineage>
</organism>
<protein>
    <recommendedName>
        <fullName evidence="3">Lipoprotein</fullName>
    </recommendedName>
</protein>
<accession>A0ABM9CA64</accession>
<evidence type="ECO:0008006" key="3">
    <source>
        <dbReference type="Google" id="ProtNLM"/>
    </source>
</evidence>
<reference evidence="1" key="1">
    <citation type="submission" date="2022-01" db="EMBL/GenBank/DDBJ databases">
        <authorList>
            <person name="Criscuolo A."/>
        </authorList>
    </citation>
    <scope>NUCLEOTIDE SEQUENCE</scope>
    <source>
        <strain evidence="1">CIP111893</strain>
    </source>
</reference>